<name>A0A0A1TMV9_9HYPO</name>
<proteinExistence type="predicted"/>
<dbReference type="OrthoDB" id="4869984at2759"/>
<dbReference type="PANTHER" id="PTHR36978">
    <property type="entry name" value="P-LOOP CONTAINING NUCLEOTIDE TRIPHOSPHATE HYDROLASE"/>
    <property type="match status" value="1"/>
</dbReference>
<dbReference type="InterPro" id="IPR027417">
    <property type="entry name" value="P-loop_NTPase"/>
</dbReference>
<dbReference type="AlphaFoldDB" id="A0A0A1TMV9"/>
<evidence type="ECO:0000256" key="1">
    <source>
        <dbReference type="SAM" id="MobiDB-lite"/>
    </source>
</evidence>
<feature type="region of interest" description="Disordered" evidence="1">
    <location>
        <begin position="783"/>
        <end position="808"/>
    </location>
</feature>
<dbReference type="Proteomes" id="UP000039046">
    <property type="component" value="Unassembled WGS sequence"/>
</dbReference>
<dbReference type="InterPro" id="IPR040632">
    <property type="entry name" value="Sulfotransfer_4"/>
</dbReference>
<dbReference type="SUPFAM" id="SSF52540">
    <property type="entry name" value="P-loop containing nucleoside triphosphate hydrolases"/>
    <property type="match status" value="1"/>
</dbReference>
<dbReference type="HOGENOM" id="CLU_345876_0_0_1"/>
<evidence type="ECO:0000313" key="2">
    <source>
        <dbReference type="EMBL" id="CEJ92620.1"/>
    </source>
</evidence>
<evidence type="ECO:0000313" key="3">
    <source>
        <dbReference type="Proteomes" id="UP000039046"/>
    </source>
</evidence>
<keyword evidence="3" id="KW-1185">Reference proteome</keyword>
<dbReference type="EMBL" id="CDHN01000005">
    <property type="protein sequence ID" value="CEJ92620.1"/>
    <property type="molecule type" value="Genomic_DNA"/>
</dbReference>
<sequence>MAAIQQMQAKPPSFATGAGIICAGLPRSGTASLASALEILGCGNIHHALRMHFIRPREFYGWGQAAWCNFPYLQTTRQTYATDRLPFYINPGDPLMPWTRSDWDRIIGSYRVATDFGSMFSEQLITCYPEAKVILVQRPVGEWMVSFQNALLDGICFGLRGFILCTLGPSFGQVSGSICKDVFLGFLKASSRADAVKRLPIVHKEHGEMVKRLVPADQLLEYNLGDGWEPLCKFLGAPVPNVPFPHINDTHDLLAVCNTTAKKILASIGCQVGYWTLVIGASLCLSAAEGMAIDLVTPEATKVRTPAAATNPIPISKAQAVLLQGRVATTHQPFLPSSSPMLPGPLPYRGRSPKRNRPDYISNIYHNLADELDNPGPIDIEQHAESVLTKEMDRLQTRTEVLRTFATVINDCVKQYTTGYAIQIARDFSKSLLSQWDNFVRQQPGEQKGIYPKDNIAVKLHKSAANISNPGLDPRSAPAGGWAARAAAADGKRPSDIEVHKAARTDNTPRTQPAKLDKRILLRIKRGSELFNKHGYQIRLALAQAASIDPKDIQDIKPTNTGWAITARTLKAEETLLSTQESWGPKFDLIIAEKNVQWHTYLVKNFPRTLTDWEGAPLDFDQVVSDEIHRQTQQTPIAWHISKADTLTDSRTVTLVISFSEPVLGNFRLLGTSAFSFKLTKAPKITQCTNCWNYHAPTRCIAPESCKNCGQRTGDDHKPDSCTRFTQCILCHGPHPPDDNKCFAKPKKRDDGLYKLSKTQRTHAKLLGAQAFKRLHCEDLLSSTPAGPVSSAPPTPTPGARNTDLEGDTMLLYQRLD</sequence>
<dbReference type="Pfam" id="PF17784">
    <property type="entry name" value="Sulfotransfer_4"/>
    <property type="match status" value="1"/>
</dbReference>
<accession>A0A0A1TMV9</accession>
<dbReference type="PANTHER" id="PTHR36978:SF4">
    <property type="entry name" value="P-LOOP CONTAINING NUCLEOSIDE TRIPHOSPHATE HYDROLASE PROTEIN"/>
    <property type="match status" value="1"/>
</dbReference>
<dbReference type="Gene3D" id="3.40.50.300">
    <property type="entry name" value="P-loop containing nucleotide triphosphate hydrolases"/>
    <property type="match status" value="1"/>
</dbReference>
<reference evidence="2 3" key="1">
    <citation type="journal article" date="2015" name="Genome Announc.">
        <title>Draft Genome Sequence and Gene Annotation of the Entomopathogenic Fungus Verticillium hemipterigenum.</title>
        <authorList>
            <person name="Horn F."/>
            <person name="Habel A."/>
            <person name="Scharf D.H."/>
            <person name="Dworschak J."/>
            <person name="Brakhage A.A."/>
            <person name="Guthke R."/>
            <person name="Hertweck C."/>
            <person name="Linde J."/>
        </authorList>
    </citation>
    <scope>NUCLEOTIDE SEQUENCE [LARGE SCALE GENOMIC DNA]</scope>
</reference>
<protein>
    <submittedName>
        <fullName evidence="2">Uncharacterized protein</fullName>
    </submittedName>
</protein>
<organism evidence="2 3">
    <name type="scientific">[Torrubiella] hemipterigena</name>
    <dbReference type="NCBI Taxonomy" id="1531966"/>
    <lineage>
        <taxon>Eukaryota</taxon>
        <taxon>Fungi</taxon>
        <taxon>Dikarya</taxon>
        <taxon>Ascomycota</taxon>
        <taxon>Pezizomycotina</taxon>
        <taxon>Sordariomycetes</taxon>
        <taxon>Hypocreomycetidae</taxon>
        <taxon>Hypocreales</taxon>
        <taxon>Clavicipitaceae</taxon>
        <taxon>Clavicipitaceae incertae sedis</taxon>
        <taxon>'Torrubiella' clade</taxon>
    </lineage>
</organism>
<gene>
    <name evidence="2" type="ORF">VHEMI08258</name>
</gene>